<dbReference type="AlphaFoldDB" id="A0A859R9C3"/>
<keyword evidence="4" id="KW-1133">Transmembrane helix</keyword>
<name>A0A859R9C3_9HYPH</name>
<dbReference type="PANTHER" id="PTHR30250">
    <property type="entry name" value="PST FAMILY PREDICTED COLANIC ACID TRANSPORTER"/>
    <property type="match status" value="1"/>
</dbReference>
<reference evidence="6 7" key="1">
    <citation type="submission" date="2019-06" db="EMBL/GenBank/DDBJ databases">
        <title>Complete genome sequence of Ensifer mexicanus ITTG R7 isolated from nodules of Acacia angustissima (Mill.) Kuntze.</title>
        <authorList>
            <person name="Rincon-Rosales R."/>
            <person name="Rogel M.A."/>
            <person name="Guerrero G."/>
            <person name="Rincon-Molina C.I."/>
            <person name="Lopez-Lopez A."/>
            <person name="Martinez-Romero E."/>
        </authorList>
    </citation>
    <scope>NUCLEOTIDE SEQUENCE [LARGE SCALE GENOMIC DNA]</scope>
    <source>
        <strain evidence="6 7">ITTG R7</strain>
        <plasmid evidence="7">pemeittgr7c</plasmid>
    </source>
</reference>
<dbReference type="PANTHER" id="PTHR30250:SF31">
    <property type="entry name" value="INNER MEMBRANE PROTEIN YGHQ"/>
    <property type="match status" value="1"/>
</dbReference>
<evidence type="ECO:0000256" key="2">
    <source>
        <dbReference type="ARBA" id="ARBA00022475"/>
    </source>
</evidence>
<geneLocation type="plasmid" evidence="7">
    <name>pemeittgr7c</name>
</geneLocation>
<dbReference type="InterPro" id="IPR002797">
    <property type="entry name" value="Polysacc_synth"/>
</dbReference>
<comment type="subcellular location">
    <subcellularLocation>
        <location evidence="1">Cell membrane</location>
        <topology evidence="1">Multi-pass membrane protein</topology>
    </subcellularLocation>
</comment>
<gene>
    <name evidence="6" type="ORF">FKV68_32400</name>
</gene>
<evidence type="ECO:0000313" key="7">
    <source>
        <dbReference type="Proteomes" id="UP000510721"/>
    </source>
</evidence>
<sequence>MTISKRLGKKLGILHQFLDREQNLRTRLENVAHLLTGNVLSSVLGLIGFALTARALGPSDYGALALCFTYVSVIERLISFQSWLPLIKYGAEAQNAGETAQFQSLFKFGLLLDISAATAGWPIAVALLLIGAPWFGVSDEMSGLVMLYCAVLPFQISGMPMAVLRLFGRFRTIAYGNVATSILRVVLCAIGIMTGGGFFEFMLIWMTSQIVGPLTVLGLACAELHRQGLLAGLLSAPLKGVTSKFPGIWRFAISTNISLTIRSSANQVDTLLVGYLADPAAAGLYHIAKRIGRIAQQAGDQLQTVVYPELARAWASKAMDEFRHAIAQTQTLLLGFGLLLTGGLYIAIEPLLRLAAGPEFVAAAPLVIVQSIAVTMTLCGTVLRSALLAMGREDQVLRGVLIATAAFHATALLLVPVMGAMGANVAHIVMATIWLSAMMVVYRRQPKQ</sequence>
<evidence type="ECO:0000256" key="1">
    <source>
        <dbReference type="ARBA" id="ARBA00004651"/>
    </source>
</evidence>
<dbReference type="InterPro" id="IPR050833">
    <property type="entry name" value="Poly_Biosynth_Transport"/>
</dbReference>
<evidence type="ECO:0000313" key="6">
    <source>
        <dbReference type="EMBL" id="QLL65968.1"/>
    </source>
</evidence>
<keyword evidence="6" id="KW-0614">Plasmid</keyword>
<protein>
    <submittedName>
        <fullName evidence="6">Lipopolysaccharide biosynthesis protein</fullName>
    </submittedName>
</protein>
<keyword evidence="5" id="KW-0472">Membrane</keyword>
<evidence type="ECO:0000256" key="5">
    <source>
        <dbReference type="ARBA" id="ARBA00023136"/>
    </source>
</evidence>
<dbReference type="EMBL" id="CP041241">
    <property type="protein sequence ID" value="QLL65968.1"/>
    <property type="molecule type" value="Genomic_DNA"/>
</dbReference>
<keyword evidence="7" id="KW-1185">Reference proteome</keyword>
<keyword evidence="2" id="KW-1003">Cell membrane</keyword>
<organism evidence="6 7">
    <name type="scientific">Sinorhizobium mexicanum</name>
    <dbReference type="NCBI Taxonomy" id="375549"/>
    <lineage>
        <taxon>Bacteria</taxon>
        <taxon>Pseudomonadati</taxon>
        <taxon>Pseudomonadota</taxon>
        <taxon>Alphaproteobacteria</taxon>
        <taxon>Hyphomicrobiales</taxon>
        <taxon>Rhizobiaceae</taxon>
        <taxon>Sinorhizobium/Ensifer group</taxon>
        <taxon>Sinorhizobium</taxon>
    </lineage>
</organism>
<dbReference type="KEGG" id="emx:FKV68_32400"/>
<proteinExistence type="predicted"/>
<keyword evidence="3" id="KW-0812">Transmembrane</keyword>
<dbReference type="Pfam" id="PF01943">
    <property type="entry name" value="Polysacc_synt"/>
    <property type="match status" value="1"/>
</dbReference>
<dbReference type="GO" id="GO:0005886">
    <property type="term" value="C:plasma membrane"/>
    <property type="evidence" value="ECO:0007669"/>
    <property type="project" value="UniProtKB-SubCell"/>
</dbReference>
<accession>A0A859R9C3</accession>
<evidence type="ECO:0000256" key="3">
    <source>
        <dbReference type="ARBA" id="ARBA00022692"/>
    </source>
</evidence>
<dbReference type="RefSeq" id="WP_180942863.1">
    <property type="nucleotide sequence ID" value="NZ_CP041241.1"/>
</dbReference>
<dbReference type="Proteomes" id="UP000510721">
    <property type="component" value="Plasmid pEmeITTGR7c"/>
</dbReference>
<evidence type="ECO:0000256" key="4">
    <source>
        <dbReference type="ARBA" id="ARBA00022989"/>
    </source>
</evidence>